<gene>
    <name evidence="3" type="ORF">OG375_24210</name>
</gene>
<dbReference type="Proteomes" id="UP001346877">
    <property type="component" value="Chromosome"/>
</dbReference>
<keyword evidence="4" id="KW-1185">Reference proteome</keyword>
<evidence type="ECO:0000313" key="3">
    <source>
        <dbReference type="EMBL" id="WUI81001.1"/>
    </source>
</evidence>
<dbReference type="EMBL" id="CP107941">
    <property type="protein sequence ID" value="WUI81001.1"/>
    <property type="molecule type" value="Genomic_DNA"/>
</dbReference>
<feature type="signal peptide" evidence="2">
    <location>
        <begin position="1"/>
        <end position="34"/>
    </location>
</feature>
<sequence length="199" mass="21547">MVAVKMEFVTLKISARLAICGLPLVLAGCLSANAEPSSGRNAQARKASPVSSGEGVNTSVVTRQDYEAGVRETEVCLSEANVEQKNFGWDPVGNDEMILLYKSPVMSVKEALEVAEKCQAEHLDAVRAGYQRDNPSFMSPELMKAVQACVRGKGISLTGREKSPTDLMQSVPQKLLFNLVDCVHDAASEMFPKTPIQFP</sequence>
<proteinExistence type="predicted"/>
<reference evidence="3 4" key="1">
    <citation type="submission" date="2022-10" db="EMBL/GenBank/DDBJ databases">
        <title>The complete genomes of actinobacterial strains from the NBC collection.</title>
        <authorList>
            <person name="Joergensen T.S."/>
            <person name="Alvarez Arevalo M."/>
            <person name="Sterndorff E.B."/>
            <person name="Faurdal D."/>
            <person name="Vuksanovic O."/>
            <person name="Mourched A.-S."/>
            <person name="Charusanti P."/>
            <person name="Shaw S."/>
            <person name="Blin K."/>
            <person name="Weber T."/>
        </authorList>
    </citation>
    <scope>NUCLEOTIDE SEQUENCE [LARGE SCALE GENOMIC DNA]</scope>
    <source>
        <strain evidence="3 4">NBC_00396</strain>
    </source>
</reference>
<organism evidence="3 4">
    <name type="scientific">Micromonospora zamorensis</name>
    <dbReference type="NCBI Taxonomy" id="709883"/>
    <lineage>
        <taxon>Bacteria</taxon>
        <taxon>Bacillati</taxon>
        <taxon>Actinomycetota</taxon>
        <taxon>Actinomycetes</taxon>
        <taxon>Micromonosporales</taxon>
        <taxon>Micromonosporaceae</taxon>
        <taxon>Micromonospora</taxon>
    </lineage>
</organism>
<feature type="compositionally biased region" description="Polar residues" evidence="1">
    <location>
        <begin position="49"/>
        <end position="58"/>
    </location>
</feature>
<feature type="chain" id="PRO_5046488658" description="Lipoprotein" evidence="2">
    <location>
        <begin position="35"/>
        <end position="199"/>
    </location>
</feature>
<protein>
    <recommendedName>
        <fullName evidence="5">Lipoprotein</fullName>
    </recommendedName>
</protein>
<evidence type="ECO:0000313" key="4">
    <source>
        <dbReference type="Proteomes" id="UP001346877"/>
    </source>
</evidence>
<evidence type="ECO:0008006" key="5">
    <source>
        <dbReference type="Google" id="ProtNLM"/>
    </source>
</evidence>
<evidence type="ECO:0000256" key="1">
    <source>
        <dbReference type="SAM" id="MobiDB-lite"/>
    </source>
</evidence>
<evidence type="ECO:0000256" key="2">
    <source>
        <dbReference type="SAM" id="SignalP"/>
    </source>
</evidence>
<dbReference type="PROSITE" id="PS51257">
    <property type="entry name" value="PROKAR_LIPOPROTEIN"/>
    <property type="match status" value="1"/>
</dbReference>
<dbReference type="RefSeq" id="WP_328367593.1">
    <property type="nucleotide sequence ID" value="NZ_CP107936.1"/>
</dbReference>
<keyword evidence="2" id="KW-0732">Signal</keyword>
<accession>A0ABZ1PAB3</accession>
<name>A0ABZ1PAB3_9ACTN</name>
<feature type="region of interest" description="Disordered" evidence="1">
    <location>
        <begin position="35"/>
        <end position="58"/>
    </location>
</feature>